<proteinExistence type="predicted"/>
<accession>A0A7W7SNZ1</accession>
<gene>
    <name evidence="1" type="ORF">FHR38_002002</name>
</gene>
<comment type="caution">
    <text evidence="1">The sequence shown here is derived from an EMBL/GenBank/DDBJ whole genome shotgun (WGS) entry which is preliminary data.</text>
</comment>
<dbReference type="EMBL" id="JACHJW010000001">
    <property type="protein sequence ID" value="MBB4958269.1"/>
    <property type="molecule type" value="Genomic_DNA"/>
</dbReference>
<name>A0A7W7SNZ1_9ACTN</name>
<evidence type="ECO:0000313" key="1">
    <source>
        <dbReference type="EMBL" id="MBB4958269.1"/>
    </source>
</evidence>
<dbReference type="Proteomes" id="UP000578819">
    <property type="component" value="Unassembled WGS sequence"/>
</dbReference>
<dbReference type="AlphaFoldDB" id="A0A7W7SNZ1"/>
<reference evidence="1 2" key="1">
    <citation type="submission" date="2020-08" db="EMBL/GenBank/DDBJ databases">
        <title>Sequencing the genomes of 1000 actinobacteria strains.</title>
        <authorList>
            <person name="Klenk H.-P."/>
        </authorList>
    </citation>
    <scope>NUCLEOTIDE SEQUENCE [LARGE SCALE GENOMIC DNA]</scope>
    <source>
        <strain evidence="1 2">DSM 45886</strain>
    </source>
</reference>
<sequence length="49" mass="4709">MALVALVGGLFAVSYGFSGADGQGAGQQLAVASGADSGGNLTTDGFDWT</sequence>
<dbReference type="RefSeq" id="WP_184534384.1">
    <property type="nucleotide sequence ID" value="NZ_JACHJW010000001.1"/>
</dbReference>
<organism evidence="1 2">
    <name type="scientific">Micromonospora polyrhachis</name>
    <dbReference type="NCBI Taxonomy" id="1282883"/>
    <lineage>
        <taxon>Bacteria</taxon>
        <taxon>Bacillati</taxon>
        <taxon>Actinomycetota</taxon>
        <taxon>Actinomycetes</taxon>
        <taxon>Micromonosporales</taxon>
        <taxon>Micromonosporaceae</taxon>
        <taxon>Micromonospora</taxon>
    </lineage>
</organism>
<keyword evidence="2" id="KW-1185">Reference proteome</keyword>
<evidence type="ECO:0000313" key="2">
    <source>
        <dbReference type="Proteomes" id="UP000578819"/>
    </source>
</evidence>
<protein>
    <submittedName>
        <fullName evidence="1">Uncharacterized protein</fullName>
    </submittedName>
</protein>